<name>A0A4P9Z803_9ASCO</name>
<keyword evidence="3" id="KW-1185">Reference proteome</keyword>
<evidence type="ECO:0000313" key="2">
    <source>
        <dbReference type="EMBL" id="RKP28817.1"/>
    </source>
</evidence>
<feature type="region of interest" description="Disordered" evidence="1">
    <location>
        <begin position="34"/>
        <end position="54"/>
    </location>
</feature>
<proteinExistence type="predicted"/>
<evidence type="ECO:0000256" key="1">
    <source>
        <dbReference type="SAM" id="MobiDB-lite"/>
    </source>
</evidence>
<sequence length="85" mass="9118">MDGAQACYLYFALSPLLVVKDSKIQTGLLKTEVGKGSTSTADGRGTRQWQRQRHQCGDIGAGPRRSFLFLLTAYDPGIGLSGEGV</sequence>
<evidence type="ECO:0000313" key="3">
    <source>
        <dbReference type="Proteomes" id="UP000268321"/>
    </source>
</evidence>
<dbReference type="OrthoDB" id="4231495at2759"/>
<dbReference type="EMBL" id="ML004572">
    <property type="protein sequence ID" value="RKP28817.1"/>
    <property type="molecule type" value="Genomic_DNA"/>
</dbReference>
<gene>
    <name evidence="2" type="ORF">METBISCDRAFT_9672</name>
</gene>
<protein>
    <submittedName>
        <fullName evidence="2">Uncharacterized protein</fullName>
    </submittedName>
</protein>
<accession>A0A4P9Z803</accession>
<organism evidence="2 3">
    <name type="scientific">Metschnikowia bicuspidata</name>
    <dbReference type="NCBI Taxonomy" id="27322"/>
    <lineage>
        <taxon>Eukaryota</taxon>
        <taxon>Fungi</taxon>
        <taxon>Dikarya</taxon>
        <taxon>Ascomycota</taxon>
        <taxon>Saccharomycotina</taxon>
        <taxon>Pichiomycetes</taxon>
        <taxon>Metschnikowiaceae</taxon>
        <taxon>Metschnikowia</taxon>
    </lineage>
</organism>
<dbReference type="Proteomes" id="UP000268321">
    <property type="component" value="Unassembled WGS sequence"/>
</dbReference>
<dbReference type="AlphaFoldDB" id="A0A4P9Z803"/>
<feature type="non-terminal residue" evidence="2">
    <location>
        <position position="85"/>
    </location>
</feature>
<reference evidence="3" key="1">
    <citation type="journal article" date="2018" name="Nat. Microbiol.">
        <title>Leveraging single-cell genomics to expand the fungal tree of life.</title>
        <authorList>
            <person name="Ahrendt S.R."/>
            <person name="Quandt C.A."/>
            <person name="Ciobanu D."/>
            <person name="Clum A."/>
            <person name="Salamov A."/>
            <person name="Andreopoulos B."/>
            <person name="Cheng J.F."/>
            <person name="Woyke T."/>
            <person name="Pelin A."/>
            <person name="Henrissat B."/>
            <person name="Reynolds N.K."/>
            <person name="Benny G.L."/>
            <person name="Smith M.E."/>
            <person name="James T.Y."/>
            <person name="Grigoriev I.V."/>
        </authorList>
    </citation>
    <scope>NUCLEOTIDE SEQUENCE [LARGE SCALE GENOMIC DNA]</scope>
    <source>
        <strain evidence="3">Baker2002</strain>
    </source>
</reference>